<evidence type="ECO:0000256" key="11">
    <source>
        <dbReference type="ARBA" id="ARBA00022989"/>
    </source>
</evidence>
<dbReference type="FunFam" id="2.120.10.30:FF:000005">
    <property type="entry name" value="Teneurin transmembrane protein 4"/>
    <property type="match status" value="1"/>
</dbReference>
<evidence type="ECO:0000259" key="21">
    <source>
        <dbReference type="PROSITE" id="PS51361"/>
    </source>
</evidence>
<evidence type="ECO:0000256" key="12">
    <source>
        <dbReference type="ARBA" id="ARBA00023136"/>
    </source>
</evidence>
<dbReference type="Pfam" id="PF23106">
    <property type="entry name" value="EGF_Teneurin"/>
    <property type="match status" value="1"/>
</dbReference>
<dbReference type="InterPro" id="IPR051216">
    <property type="entry name" value="Teneurin"/>
</dbReference>
<keyword evidence="6" id="KW-1003">Cell membrane</keyword>
<dbReference type="GO" id="GO:0005886">
    <property type="term" value="C:plasma membrane"/>
    <property type="evidence" value="ECO:0007669"/>
    <property type="project" value="UniProtKB-SubCell"/>
</dbReference>
<evidence type="ECO:0000259" key="20">
    <source>
        <dbReference type="PROSITE" id="PS50026"/>
    </source>
</evidence>
<reference evidence="22" key="2">
    <citation type="submission" date="2025-09" db="UniProtKB">
        <authorList>
            <consortium name="Ensembl"/>
        </authorList>
    </citation>
    <scope>IDENTIFICATION</scope>
</reference>
<keyword evidence="8 17" id="KW-0245">EGF-like domain</keyword>
<feature type="domain" description="EGF-like" evidence="20">
    <location>
        <begin position="734"/>
        <end position="765"/>
    </location>
</feature>
<feature type="region of interest" description="Disordered" evidence="18">
    <location>
        <begin position="158"/>
        <end position="209"/>
    </location>
</feature>
<dbReference type="InterPro" id="IPR011042">
    <property type="entry name" value="6-blade_b-propeller_TolB-like"/>
</dbReference>
<dbReference type="Proteomes" id="UP000694383">
    <property type="component" value="Unplaced"/>
</dbReference>
<dbReference type="Pfam" id="PF23093">
    <property type="entry name" value="GBD_Tenm3"/>
    <property type="match status" value="1"/>
</dbReference>
<dbReference type="InterPro" id="IPR056822">
    <property type="entry name" value="TEN_NHL"/>
</dbReference>
<evidence type="ECO:0000313" key="23">
    <source>
        <dbReference type="Proteomes" id="UP000694383"/>
    </source>
</evidence>
<keyword evidence="9 19" id="KW-0812">Transmembrane</keyword>
<sequence length="2796" mass="309880">MEEMDSKPYQPLSKGRHEMEMSYTSSSDESEDGRTHHRSYTSRETLPDYTNELRLTLGSHRERQSNYSQPHPDLDYCNAGQMRSPDYLIHQQQQQQQQHQQEEEEEALCSGPAAHVHSRAYSHGVGSDVDTEPEVEPSPAHGLQHMWMRGLKSEQSSCLTSRANSALSLTDTEHDRKSEPDNELPSSPGGQFTFRPLPPPPPPPHACTCARPAPYTQVSLQRKTMPTRCQASQGSQGADTGSSTDQAQLHNSWVLNSNIPLETRHFLFKQGSGSSALLSGAGQGYPLTSGTVYSPPPRPLPRSSVTRPLFTFNKPHRCCNWKCTALSASLLTLTLALLLTYVIAVHLLGLTWHLRHNESQLYENGLSSADHQQEDQGRSSPTSSVHLLDTLNPENTYSGDREKWVRGRAIDRGEVDIGTQQSQAIPPGLFWRFHMTVHHPTYVKFNLSLTHNALLGVYGRRNIPPTHTQFDFVKLLDGKALPRSLTDPVSNAKAPKGLLLNGLQETGFIEYMDPGTWHLALYNDGRNLEQVLLHSTPIDSMDGCSSDCNGNGECVAGHCHCFAGFLGPECAKDSCPVLCSGNGLYEKGKCACLAGWKGAECNVEEDQCIDPTCSNHGTCIQGVCICSPAYKGVNCEQVDCTDPQCGGHGVCVRGECVCSAGWAGQNCNEPLPACQEQCSGHGTYLPESDSCACQPNWTGPDCFTELCPVPCGSHGVCSEGQCQCEEGWTGAACDQRACHPRCEEHGQCHDGTCICQPGWEGEHCNIVTHDLDVVVKGSLFLLKIVFWYFAATSCCQNETMFIAVCLCGHSFSDGCPGLCSGHGRCTLEQNGWRCICQPGWSGPGCSVVMETDCSDGTDNDGDGLIDCVDPDCCEQLSCSSDPLCHGSADPLALLQQSPLPSNAPPASTSTHTQGFYSRIRFLLSKAATHTIPGDVPFDTSRVAVIRGSVVLQDGSPLVGVNVTFPQHPEYGYTISRQDGSFDLVTFGAMSVTLMFQRPPFLQQTRTVWTPNNDFLVLDQVIMSREEAHSPKCDIKSVLSPYPLVLPYPLPRYTGACPDKGPAVPELQAVQEEVSIPGAFVRLNYLSTRAAGYLSLLRILLTPPSPSSPVSPLGGLSKVHVRASVQGRLYQRWYPAGPGLVHRLVWNKTDVYGQEVHGLTYAAVSVGYEYESCPGVIHWERRTALMQGFELVPSHLGGWSLDKHHALNIQSGILHKGNGENLFLSQQPPVISTVMGNGFYRSVPCGPSCNGPARDMMLFAPVALACGPDGSLYIGDFNFIRRVYPDGYTRTILELKNRDTRHSTSPAHKYYLAMDPVGEVLYVSDTSSRRVYRVRNLGQPKDPSRNLEVVAGTGEQCLPFDQSHCGEGRKATEAALNNPRGIAVDKRGVVYFVDGTTIQKINERGLLSTVIGSNGLMSTQPLSCDARMDISQVRLEWPTDLAINPLDNSLYILDNNIVLQVSENLQVRIVAGRPIHCQVPGIDHHLVSRAAVRATLEAAKAIALSHLGTLFIAETDERRINRIQQVSTNGEISIISGAPTECDCKIDPNCDCFSGDGGYARDARLKAPSSLAVAPNGTLYIADLGNIRIRAVCPNQPQPNQNGMVEISSPLDQELYLFSQNGSHMHTKHLITGHYLFNFSYGTDGLLSGLTCQDGRGFQVRRDAHGVPLWLALPGGQVYWLSLSNSGTLRKVSAQGHDIAHITYHGNTGLLATKSDENSWTTVYEYNGEGRVTNITLPTGEVSGLHGNLERWSRVEVEASNRENYVTSTNLSASDTIYTFKQDHTQSSYRVSSDGSFLVSLASGMELSLSTEPLLPGIIGGGVSPTASRCNISLPGDHAPSLIEWRQRKEQSKTNYSTYERRLRAHNRNLLSIDFDQSTRIGKIYDDHRKFTLHIQYDLLGRPVVWSPNSKYTEVNVSYSSGGLLSNIHRGEWSERLEYENDKVVSRAWVNGKIWSYTYADKSIMLLLHSQRRYVFEYDRTDRLIAVTMPSMVKHSLQSLLSVGYYRNVYTPPDSQASFTQDYALDGRLLRTQYLGTGRSIIYRYTSAARLSEVVYDSTLVTFTYDEASGTVKTIHLTHNGFISSIRYRQTGPLTSRQIFRFSEEGLVNARFDYSYNNFRVTSMQAVINETPLPIDLYRNVDVSGLVEQFGKFNVIYYDLNQVITTQLMKHTKVFNSYGQVVEVQYEILKSIAYWMTIQYDSAGRTTTCDIRVGVDSNVTRYTYEYDADSQLQSASVNERPQWRYSYDLNGNINLLSLGMSARLTPLRYDQRDRITHLGELQYSVDEDGFLRQRANDLFDYNSNGLLTRVYNRVTQRTVWYHYDGLGRRVATKSSEGGQLQFFYADLSQPTRVSHLYNHSSNSITSLYYDLQGHLIAMELSSGEEYYVACDSVGSPRAVFSSKGRLIKEILYTPYGEVYQDTNPSFQLVIGFHGGLYDTVTRLVHLGRRDYDTLAGRWTSPNHELWEELSKDPKPFNLYAFKNNCPVGRVEEVTKFTTGISSWLQLFGIKLHNVVPGFPKPEVDKMEQTYELMNTQTKTQDWDSSKMALGIQCELRRQLRNFISLERLPLVPDSVGSTYHKPSHPPPFGSRPSILGPSIRFAVSHGRVSAEVIGVASEDSRRLAAILNGAIYLSGLSFTVQGCDTHHFLQTRPIEEDLALGLGVGGRLLEGGVNVSVSQMSSTVNGRTRRFADITLQQGALCLCVRYGGSEEEERARVREEARKRAVDAAWEKERRRLESGEAGSRAWSKAEKQQLQSTGRVQGYDGYYSLPVEQQLELSDSASNIHFMTLSEVGGR</sequence>
<evidence type="ECO:0000256" key="6">
    <source>
        <dbReference type="ARBA" id="ARBA00022475"/>
    </source>
</evidence>
<comment type="similarity">
    <text evidence="5">Belongs to the tenascin family. Teneurin subfamily.</text>
</comment>
<dbReference type="SUPFAM" id="SSF57196">
    <property type="entry name" value="EGF/Laminin"/>
    <property type="match status" value="3"/>
</dbReference>
<dbReference type="InterPro" id="IPR057629">
    <property type="entry name" value="Teneurin1-4_GBD"/>
</dbReference>
<dbReference type="Pfam" id="PF24329">
    <property type="entry name" value="FN-plug_TEN1-4"/>
    <property type="match status" value="1"/>
</dbReference>
<evidence type="ECO:0000256" key="10">
    <source>
        <dbReference type="ARBA" id="ARBA00022737"/>
    </source>
</evidence>
<dbReference type="Pfam" id="PF25024">
    <property type="entry name" value="EGF_TEN"/>
    <property type="match status" value="1"/>
</dbReference>
<feature type="compositionally biased region" description="Polar residues" evidence="18">
    <location>
        <begin position="158"/>
        <end position="170"/>
    </location>
</feature>
<feature type="region of interest" description="Disordered" evidence="18">
    <location>
        <begin position="89"/>
        <end position="112"/>
    </location>
</feature>
<keyword evidence="16" id="KW-0966">Cell projection</keyword>
<dbReference type="Pfam" id="PF23538">
    <property type="entry name" value="Teneurin_ABD"/>
    <property type="match status" value="1"/>
</dbReference>
<evidence type="ECO:0000313" key="22">
    <source>
        <dbReference type="Ensembl" id="ENSOSIP00000042382.1"/>
    </source>
</evidence>
<evidence type="ECO:0000256" key="5">
    <source>
        <dbReference type="ARBA" id="ARBA00009385"/>
    </source>
</evidence>
<dbReference type="InterPro" id="IPR002049">
    <property type="entry name" value="LE_dom"/>
</dbReference>
<dbReference type="GO" id="GO:0005634">
    <property type="term" value="C:nucleus"/>
    <property type="evidence" value="ECO:0007669"/>
    <property type="project" value="UniProtKB-SubCell"/>
</dbReference>
<evidence type="ECO:0000256" key="13">
    <source>
        <dbReference type="ARBA" id="ARBA00023157"/>
    </source>
</evidence>
<dbReference type="GO" id="GO:0007157">
    <property type="term" value="P:heterophilic cell-cell adhesion via plasma membrane cell adhesion molecules"/>
    <property type="evidence" value="ECO:0007669"/>
    <property type="project" value="TreeGrafter"/>
</dbReference>
<feature type="region of interest" description="Disordered" evidence="18">
    <location>
        <begin position="221"/>
        <end position="245"/>
    </location>
</feature>
<dbReference type="Gene3D" id="2.120.10.30">
    <property type="entry name" value="TolB, C-terminal domain"/>
    <property type="match status" value="2"/>
</dbReference>
<dbReference type="PROSITE" id="PS01186">
    <property type="entry name" value="EGF_2"/>
    <property type="match status" value="3"/>
</dbReference>
<dbReference type="InterPro" id="IPR056823">
    <property type="entry name" value="TEN-like_YD-shell"/>
</dbReference>
<proteinExistence type="inferred from homology"/>
<dbReference type="PANTHER" id="PTHR11219">
    <property type="entry name" value="TENEURIN AND N-ACETYLGLUCOSAMINE-1-PHOSPHODIESTER ALPHA-N-ACETYLGLUCOSAMINIDASE"/>
    <property type="match status" value="1"/>
</dbReference>
<feature type="disulfide bond" evidence="17">
    <location>
        <begin position="815"/>
        <end position="825"/>
    </location>
</feature>
<evidence type="ECO:0000256" key="15">
    <source>
        <dbReference type="ARBA" id="ARBA00023242"/>
    </source>
</evidence>
<dbReference type="FunFam" id="2.120.10.30:FF:000006">
    <property type="entry name" value="Teneurin transmembrane protein 4"/>
    <property type="match status" value="1"/>
</dbReference>
<evidence type="ECO:0000256" key="2">
    <source>
        <dbReference type="ARBA" id="ARBA00004162"/>
    </source>
</evidence>
<feature type="disulfide bond" evidence="17">
    <location>
        <begin position="693"/>
        <end position="702"/>
    </location>
</feature>
<keyword evidence="11 19" id="KW-1133">Transmembrane helix</keyword>
<dbReference type="GO" id="GO:0005737">
    <property type="term" value="C:cytoplasm"/>
    <property type="evidence" value="ECO:0007669"/>
    <property type="project" value="UniProtKB-SubCell"/>
</dbReference>
<name>A0A8C7ZIG4_9TELE</name>
<evidence type="ECO:0000256" key="8">
    <source>
        <dbReference type="ARBA" id="ARBA00022536"/>
    </source>
</evidence>
<evidence type="ECO:0000256" key="1">
    <source>
        <dbReference type="ARBA" id="ARBA00004123"/>
    </source>
</evidence>
<dbReference type="PANTHER" id="PTHR11219:SF7">
    <property type="entry name" value="TENEURIN-1"/>
    <property type="match status" value="1"/>
</dbReference>
<dbReference type="SUPFAM" id="SSF50969">
    <property type="entry name" value="YVTN repeat-like/Quinoprotein amine dehydrogenase"/>
    <property type="match status" value="1"/>
</dbReference>
<dbReference type="GeneTree" id="ENSGT01030000234566"/>
<keyword evidence="7" id="KW-0963">Cytoplasm</keyword>
<dbReference type="FunFam" id="2.10.25.10:FF:000016">
    <property type="entry name" value="Teneurin transmembrane protein 2"/>
    <property type="match status" value="1"/>
</dbReference>
<dbReference type="Gene3D" id="2.180.10.10">
    <property type="entry name" value="RHS repeat-associated core"/>
    <property type="match status" value="1"/>
</dbReference>
<dbReference type="CDD" id="cd00055">
    <property type="entry name" value="EGF_Lam"/>
    <property type="match status" value="1"/>
</dbReference>
<feature type="region of interest" description="Disordered" evidence="18">
    <location>
        <begin position="365"/>
        <end position="403"/>
    </location>
</feature>
<dbReference type="Pfam" id="PF06484">
    <property type="entry name" value="Ten_N"/>
    <property type="match status" value="2"/>
</dbReference>
<dbReference type="NCBIfam" id="TIGR03696">
    <property type="entry name" value="Rhs_assc_core"/>
    <property type="match status" value="1"/>
</dbReference>
<protein>
    <submittedName>
        <fullName evidence="22">Teneurin transmembrane protein 1</fullName>
    </submittedName>
</protein>
<keyword evidence="13 17" id="KW-1015">Disulfide bond</keyword>
<dbReference type="SUPFAM" id="SSF49464">
    <property type="entry name" value="Carboxypeptidase regulatory domain-like"/>
    <property type="match status" value="1"/>
</dbReference>
<dbReference type="InterPro" id="IPR057627">
    <property type="entry name" value="FN-plug_TEN1-4"/>
</dbReference>
<evidence type="ECO:0000256" key="16">
    <source>
        <dbReference type="ARBA" id="ARBA00023273"/>
    </source>
</evidence>
<dbReference type="GO" id="GO:0050839">
    <property type="term" value="F:cell adhesion molecule binding"/>
    <property type="evidence" value="ECO:0007669"/>
    <property type="project" value="TreeGrafter"/>
</dbReference>
<dbReference type="InterPro" id="IPR028916">
    <property type="entry name" value="Tox-GHH_dom"/>
</dbReference>
<organism evidence="22 23">
    <name type="scientific">Oryzias sinensis</name>
    <name type="common">Chinese medaka</name>
    <dbReference type="NCBI Taxonomy" id="183150"/>
    <lineage>
        <taxon>Eukaryota</taxon>
        <taxon>Metazoa</taxon>
        <taxon>Chordata</taxon>
        <taxon>Craniata</taxon>
        <taxon>Vertebrata</taxon>
        <taxon>Euteleostomi</taxon>
        <taxon>Actinopterygii</taxon>
        <taxon>Neopterygii</taxon>
        <taxon>Teleostei</taxon>
        <taxon>Neoteleostei</taxon>
        <taxon>Acanthomorphata</taxon>
        <taxon>Ovalentaria</taxon>
        <taxon>Atherinomorphae</taxon>
        <taxon>Beloniformes</taxon>
        <taxon>Adrianichthyidae</taxon>
        <taxon>Oryziinae</taxon>
        <taxon>Oryzias</taxon>
    </lineage>
</organism>
<dbReference type="Pfam" id="PF25021">
    <property type="entry name" value="TEN_NHL"/>
    <property type="match status" value="1"/>
</dbReference>
<evidence type="ECO:0000256" key="7">
    <source>
        <dbReference type="ARBA" id="ARBA00022490"/>
    </source>
</evidence>
<feature type="compositionally biased region" description="Pro residues" evidence="18">
    <location>
        <begin position="196"/>
        <end position="205"/>
    </location>
</feature>
<dbReference type="InterPro" id="IPR056820">
    <property type="entry name" value="TEN_TTR-like"/>
</dbReference>
<evidence type="ECO:0000256" key="19">
    <source>
        <dbReference type="SAM" id="Phobius"/>
    </source>
</evidence>
<evidence type="ECO:0000256" key="9">
    <source>
        <dbReference type="ARBA" id="ARBA00022692"/>
    </source>
</evidence>
<evidence type="ECO:0000256" key="14">
    <source>
        <dbReference type="ARBA" id="ARBA00023180"/>
    </source>
</evidence>
<feature type="disulfide bond" evidence="17">
    <location>
        <begin position="626"/>
        <end position="635"/>
    </location>
</feature>
<dbReference type="GO" id="GO:0046982">
    <property type="term" value="F:protein heterodimerization activity"/>
    <property type="evidence" value="ECO:0007669"/>
    <property type="project" value="TreeGrafter"/>
</dbReference>
<dbReference type="Pfam" id="PF25023">
    <property type="entry name" value="TEN_YD-shell"/>
    <property type="match status" value="1"/>
</dbReference>
<dbReference type="Ensembl" id="ENSOSIT00000044618.1">
    <property type="protein sequence ID" value="ENSOSIP00000042382.1"/>
    <property type="gene ID" value="ENSOSIG00000014198.1"/>
</dbReference>
<dbReference type="Gene3D" id="2.10.25.10">
    <property type="entry name" value="Laminin"/>
    <property type="match status" value="7"/>
</dbReference>
<evidence type="ECO:0000256" key="3">
    <source>
        <dbReference type="ARBA" id="ARBA00004316"/>
    </source>
</evidence>
<dbReference type="GO" id="GO:0043005">
    <property type="term" value="C:neuron projection"/>
    <property type="evidence" value="ECO:0007669"/>
    <property type="project" value="TreeGrafter"/>
</dbReference>
<keyword evidence="10" id="KW-0677">Repeat</keyword>
<keyword evidence="23" id="KW-1185">Reference proteome</keyword>
<evidence type="ECO:0000256" key="17">
    <source>
        <dbReference type="PROSITE-ProRule" id="PRU00076"/>
    </source>
</evidence>
<feature type="region of interest" description="Disordered" evidence="18">
    <location>
        <begin position="1"/>
        <end position="73"/>
    </location>
</feature>
<dbReference type="InterPro" id="IPR022385">
    <property type="entry name" value="Rhs_assc_core"/>
</dbReference>
<keyword evidence="12 19" id="KW-0472">Membrane</keyword>
<dbReference type="NCBIfam" id="TIGR01643">
    <property type="entry name" value="YD_repeat_2x"/>
    <property type="match status" value="1"/>
</dbReference>
<dbReference type="FunFam" id="2.10.25.10:FF:000013">
    <property type="entry name" value="Teneurin transmembrane protein 4"/>
    <property type="match status" value="1"/>
</dbReference>
<dbReference type="InterPro" id="IPR011044">
    <property type="entry name" value="Quino_amine_DH_bsu"/>
</dbReference>
<feature type="disulfide bond" evidence="17">
    <location>
        <begin position="836"/>
        <end position="845"/>
    </location>
</feature>
<feature type="domain" description="EGF-like" evidence="20">
    <location>
        <begin position="811"/>
        <end position="846"/>
    </location>
</feature>
<evidence type="ECO:0000256" key="18">
    <source>
        <dbReference type="SAM" id="MobiDB-lite"/>
    </source>
</evidence>
<accession>A0A8C7ZIG4</accession>
<dbReference type="InterPro" id="IPR009471">
    <property type="entry name" value="Ten_N"/>
</dbReference>
<dbReference type="PROSITE" id="PS50026">
    <property type="entry name" value="EGF_3"/>
    <property type="match status" value="4"/>
</dbReference>
<dbReference type="InterPro" id="IPR006530">
    <property type="entry name" value="YD"/>
</dbReference>
<feature type="disulfide bond" evidence="17">
    <location>
        <begin position="755"/>
        <end position="764"/>
    </location>
</feature>
<dbReference type="GO" id="GO:0042803">
    <property type="term" value="F:protein homodimerization activity"/>
    <property type="evidence" value="ECO:0007669"/>
    <property type="project" value="TreeGrafter"/>
</dbReference>
<dbReference type="Pfam" id="PF25020">
    <property type="entry name" value="TTR_TEN1-4"/>
    <property type="match status" value="1"/>
</dbReference>
<dbReference type="SMART" id="SM00181">
    <property type="entry name" value="EGF"/>
    <property type="match status" value="8"/>
</dbReference>
<keyword evidence="14" id="KW-0325">Glycoprotein</keyword>
<feature type="domain" description="Teneurin N-terminal" evidence="21">
    <location>
        <begin position="1"/>
        <end position="323"/>
    </location>
</feature>
<feature type="compositionally biased region" description="Low complexity" evidence="18">
    <location>
        <begin position="90"/>
        <end position="99"/>
    </location>
</feature>
<dbReference type="PROSITE" id="PS00022">
    <property type="entry name" value="EGF_1"/>
    <property type="match status" value="5"/>
</dbReference>
<dbReference type="PROSITE" id="PS51361">
    <property type="entry name" value="TENEURIN_N"/>
    <property type="match status" value="1"/>
</dbReference>
<feature type="domain" description="EGF-like" evidence="20">
    <location>
        <begin position="604"/>
        <end position="636"/>
    </location>
</feature>
<dbReference type="GO" id="GO:0007165">
    <property type="term" value="P:signal transduction"/>
    <property type="evidence" value="ECO:0007669"/>
    <property type="project" value="InterPro"/>
</dbReference>
<keyword evidence="15" id="KW-0539">Nucleus</keyword>
<dbReference type="GO" id="GO:0048666">
    <property type="term" value="P:neuron development"/>
    <property type="evidence" value="ECO:0007669"/>
    <property type="project" value="TreeGrafter"/>
</dbReference>
<evidence type="ECO:0000256" key="4">
    <source>
        <dbReference type="ARBA" id="ARBA00004496"/>
    </source>
</evidence>
<dbReference type="Pfam" id="PF15636">
    <property type="entry name" value="Tox-GHH"/>
    <property type="match status" value="1"/>
</dbReference>
<dbReference type="SUPFAM" id="SSF101898">
    <property type="entry name" value="NHL repeat"/>
    <property type="match status" value="1"/>
</dbReference>
<feature type="transmembrane region" description="Helical" evidence="19">
    <location>
        <begin position="325"/>
        <end position="350"/>
    </location>
</feature>
<comment type="caution">
    <text evidence="17">Lacks conserved residue(s) required for the propagation of feature annotation.</text>
</comment>
<reference evidence="22" key="1">
    <citation type="submission" date="2025-08" db="UniProtKB">
        <authorList>
            <consortium name="Ensembl"/>
        </authorList>
    </citation>
    <scope>IDENTIFICATION</scope>
</reference>
<dbReference type="InterPro" id="IPR000742">
    <property type="entry name" value="EGF"/>
</dbReference>
<comment type="subcellular location">
    <subcellularLocation>
        <location evidence="2">Cell membrane</location>
        <topology evidence="2">Single-pass membrane protein</topology>
    </subcellularLocation>
    <subcellularLocation>
        <location evidence="3">Cell projection</location>
    </subcellularLocation>
    <subcellularLocation>
        <location evidence="4">Cytoplasm</location>
    </subcellularLocation>
    <subcellularLocation>
        <location evidence="1">Nucleus</location>
    </subcellularLocation>
</comment>
<feature type="disulfide bond" evidence="17">
    <location>
        <begin position="738"/>
        <end position="748"/>
    </location>
</feature>
<dbReference type="CDD" id="cd00054">
    <property type="entry name" value="EGF_CA"/>
    <property type="match status" value="2"/>
</dbReference>
<feature type="compositionally biased region" description="Basic and acidic residues" evidence="18">
    <location>
        <begin position="171"/>
        <end position="180"/>
    </location>
</feature>
<dbReference type="InterPro" id="IPR008969">
    <property type="entry name" value="CarboxyPept-like_regulatory"/>
</dbReference>
<feature type="domain" description="EGF-like" evidence="20">
    <location>
        <begin position="670"/>
        <end position="703"/>
    </location>
</feature>
<dbReference type="FunFam" id="2.10.25.10:FF:000021">
    <property type="entry name" value="Teneurin transmembrane protein 2"/>
    <property type="match status" value="2"/>
</dbReference>